<dbReference type="InterPro" id="IPR027417">
    <property type="entry name" value="P-loop_NTPase"/>
</dbReference>
<evidence type="ECO:0000313" key="2">
    <source>
        <dbReference type="Proteomes" id="UP000235658"/>
    </source>
</evidence>
<proteinExistence type="predicted"/>
<organism evidence="1 2">
    <name type="scientific">Anaerococcus hydrogenalis</name>
    <dbReference type="NCBI Taxonomy" id="33029"/>
    <lineage>
        <taxon>Bacteria</taxon>
        <taxon>Bacillati</taxon>
        <taxon>Bacillota</taxon>
        <taxon>Tissierellia</taxon>
        <taxon>Tissierellales</taxon>
        <taxon>Peptoniphilaceae</taxon>
        <taxon>Anaerococcus</taxon>
    </lineage>
</organism>
<sequence>MKNFGKKIIFVCGFIGSGKTTYANKHYKTVTDLDFMPEFSKKKDQINLTLKLLKYNDKVCHITCFPTDKELQAFKNYDVDFILIDTSLKQAKTNILIRNRDRDTANLNNVLLANQKYKSKFKDSNIPWRKIRVFN</sequence>
<dbReference type="Gene3D" id="3.40.50.300">
    <property type="entry name" value="P-loop containing nucleotide triphosphate hydrolases"/>
    <property type="match status" value="1"/>
</dbReference>
<accession>A0A2N6UKX4</accession>
<gene>
    <name evidence="1" type="ORF">CJ192_01850</name>
</gene>
<dbReference type="SUPFAM" id="SSF52540">
    <property type="entry name" value="P-loop containing nucleoside triphosphate hydrolases"/>
    <property type="match status" value="1"/>
</dbReference>
<dbReference type="Proteomes" id="UP000235658">
    <property type="component" value="Unassembled WGS sequence"/>
</dbReference>
<dbReference type="GeneID" id="84577920"/>
<reference evidence="1 2" key="1">
    <citation type="submission" date="2017-09" db="EMBL/GenBank/DDBJ databases">
        <title>Bacterial strain isolated from the female urinary microbiota.</title>
        <authorList>
            <person name="Thomas-White K."/>
            <person name="Kumar N."/>
            <person name="Forster S."/>
            <person name="Putonti C."/>
            <person name="Lawley T."/>
            <person name="Wolfe A.J."/>
        </authorList>
    </citation>
    <scope>NUCLEOTIDE SEQUENCE [LARGE SCALE GENOMIC DNA]</scope>
    <source>
        <strain evidence="1 2">UMB0204</strain>
    </source>
</reference>
<name>A0A2N6UKX4_9FIRM</name>
<dbReference type="EMBL" id="PNHP01000001">
    <property type="protein sequence ID" value="PMC82498.1"/>
    <property type="molecule type" value="Genomic_DNA"/>
</dbReference>
<dbReference type="RefSeq" id="WP_102197553.1">
    <property type="nucleotide sequence ID" value="NZ_PNHP01000001.1"/>
</dbReference>
<protein>
    <submittedName>
        <fullName evidence="1">Uncharacterized protein</fullName>
    </submittedName>
</protein>
<comment type="caution">
    <text evidence="1">The sequence shown here is derived from an EMBL/GenBank/DDBJ whole genome shotgun (WGS) entry which is preliminary data.</text>
</comment>
<dbReference type="AlphaFoldDB" id="A0A2N6UKX4"/>
<evidence type="ECO:0000313" key="1">
    <source>
        <dbReference type="EMBL" id="PMC82498.1"/>
    </source>
</evidence>